<reference evidence="1 2" key="1">
    <citation type="journal article" date="2012" name="J. Bacteriol.">
        <title>Draft Genome Sequence of the Purple Photosynthetic Bacterium Phaeospirillum molischianum DSM120, a Particularly Versatile Bacterium.</title>
        <authorList>
            <person name="Duquesne K."/>
            <person name="Prima V."/>
            <person name="Ji B."/>
            <person name="Rouy Z."/>
            <person name="Medigue C."/>
            <person name="Talla E."/>
            <person name="Sturgis J.N."/>
        </authorList>
    </citation>
    <scope>NUCLEOTIDE SEQUENCE [LARGE SCALE GENOMIC DNA]</scope>
    <source>
        <strain evidence="2">DSM120</strain>
    </source>
</reference>
<protein>
    <submittedName>
        <fullName evidence="1">Uncharacterized protein</fullName>
    </submittedName>
</protein>
<accession>H8FTA7</accession>
<sequence>MAVAADYPDIVEVAHHAPDLVGEPVEFVGVALDLEGMQVAVEQRYIHPSTPRIDDHFARRYGVRPPVAAPD</sequence>
<name>H8FTA7_MAGML</name>
<gene>
    <name evidence="1" type="ORF">PHAMO_280129</name>
</gene>
<evidence type="ECO:0000313" key="1">
    <source>
        <dbReference type="EMBL" id="CCG41595.1"/>
    </source>
</evidence>
<proteinExistence type="predicted"/>
<dbReference type="Proteomes" id="UP000004169">
    <property type="component" value="Unassembled WGS sequence"/>
</dbReference>
<keyword evidence="2" id="KW-1185">Reference proteome</keyword>
<dbReference type="AlphaFoldDB" id="H8FTA7"/>
<evidence type="ECO:0000313" key="2">
    <source>
        <dbReference type="Proteomes" id="UP000004169"/>
    </source>
</evidence>
<dbReference type="EMBL" id="CAHP01000021">
    <property type="protein sequence ID" value="CCG41595.1"/>
    <property type="molecule type" value="Genomic_DNA"/>
</dbReference>
<comment type="caution">
    <text evidence="1">The sequence shown here is derived from an EMBL/GenBank/DDBJ whole genome shotgun (WGS) entry which is preliminary data.</text>
</comment>
<organism evidence="1 2">
    <name type="scientific">Magnetospirillum molischianum DSM 120</name>
    <dbReference type="NCBI Taxonomy" id="1150626"/>
    <lineage>
        <taxon>Bacteria</taxon>
        <taxon>Pseudomonadati</taxon>
        <taxon>Pseudomonadota</taxon>
        <taxon>Alphaproteobacteria</taxon>
        <taxon>Rhodospirillales</taxon>
        <taxon>Rhodospirillaceae</taxon>
        <taxon>Magnetospirillum</taxon>
    </lineage>
</organism>